<accession>A0A4Q9GQP9</accession>
<dbReference type="EMBL" id="SIUB01000001">
    <property type="protein sequence ID" value="TBN55134.1"/>
    <property type="molecule type" value="Genomic_DNA"/>
</dbReference>
<sequence>MSTFAQAESFSVGALTAARAQLFVPTDSLAALPLLPESEATFDRPAAALDAGAVAVAVRADTERLAAPAQESETVAATAHEAPIERRITLVFARFEETDAAAASNRAQNDFAAAARRWTPAVSSMLIALALPVR</sequence>
<comment type="caution">
    <text evidence="1">The sequence shown here is derived from an EMBL/GenBank/DDBJ whole genome shotgun (WGS) entry which is preliminary data.</text>
</comment>
<dbReference type="AlphaFoldDB" id="A0A4Q9GQP9"/>
<dbReference type="RefSeq" id="WP_131001385.1">
    <property type="nucleotide sequence ID" value="NZ_JBHSZR010000002.1"/>
</dbReference>
<evidence type="ECO:0000313" key="1">
    <source>
        <dbReference type="EMBL" id="TBN55134.1"/>
    </source>
</evidence>
<name>A0A4Q9GQP9_9HYPH</name>
<protein>
    <submittedName>
        <fullName evidence="1">Uncharacterized protein</fullName>
    </submittedName>
</protein>
<reference evidence="1 2" key="1">
    <citation type="submission" date="2019-02" db="EMBL/GenBank/DDBJ databases">
        <title>Hansschlegelia quercus sp. nov., a novel methylotrophic bacterium from buds of oak (Quercus robur L.).</title>
        <authorList>
            <person name="Agafonova N.V."/>
            <person name="Kaparullina E.N."/>
            <person name="Grouzdev D.S."/>
            <person name="Doronina N.V."/>
        </authorList>
    </citation>
    <scope>NUCLEOTIDE SEQUENCE [LARGE SCALE GENOMIC DNA]</scope>
    <source>
        <strain evidence="1 2">Dub</strain>
    </source>
</reference>
<evidence type="ECO:0000313" key="2">
    <source>
        <dbReference type="Proteomes" id="UP000291613"/>
    </source>
</evidence>
<keyword evidence="2" id="KW-1185">Reference proteome</keyword>
<gene>
    <name evidence="1" type="ORF">EYR15_03065</name>
</gene>
<dbReference type="Proteomes" id="UP000291613">
    <property type="component" value="Unassembled WGS sequence"/>
</dbReference>
<proteinExistence type="predicted"/>
<organism evidence="1 2">
    <name type="scientific">Hansschlegelia quercus</name>
    <dbReference type="NCBI Taxonomy" id="2528245"/>
    <lineage>
        <taxon>Bacteria</taxon>
        <taxon>Pseudomonadati</taxon>
        <taxon>Pseudomonadota</taxon>
        <taxon>Alphaproteobacteria</taxon>
        <taxon>Hyphomicrobiales</taxon>
        <taxon>Methylopilaceae</taxon>
        <taxon>Hansschlegelia</taxon>
    </lineage>
</organism>